<evidence type="ECO:0000313" key="2">
    <source>
        <dbReference type="EMBL" id="EIE82965.1"/>
    </source>
</evidence>
<dbReference type="GO" id="GO:0003676">
    <property type="term" value="F:nucleic acid binding"/>
    <property type="evidence" value="ECO:0007669"/>
    <property type="project" value="InterPro"/>
</dbReference>
<dbReference type="PANTHER" id="PTHR37984:SF15">
    <property type="entry name" value="INTEGRASE CATALYTIC DOMAIN-CONTAINING PROTEIN"/>
    <property type="match status" value="1"/>
</dbReference>
<dbReference type="VEuPathDB" id="FungiDB:RO3G_07670"/>
<dbReference type="Gene3D" id="3.30.420.10">
    <property type="entry name" value="Ribonuclease H-like superfamily/Ribonuclease H"/>
    <property type="match status" value="1"/>
</dbReference>
<dbReference type="PROSITE" id="PS50994">
    <property type="entry name" value="INTEGRASE"/>
    <property type="match status" value="1"/>
</dbReference>
<dbReference type="RefSeq" id="XP_067518361.1">
    <property type="nucleotide sequence ID" value="XM_067662260.1"/>
</dbReference>
<dbReference type="PANTHER" id="PTHR37984">
    <property type="entry name" value="PROTEIN CBG26694"/>
    <property type="match status" value="1"/>
</dbReference>
<dbReference type="InterPro" id="IPR012337">
    <property type="entry name" value="RNaseH-like_sf"/>
</dbReference>
<dbReference type="InterPro" id="IPR050951">
    <property type="entry name" value="Retrovirus_Pol_polyprotein"/>
</dbReference>
<dbReference type="Pfam" id="PF00665">
    <property type="entry name" value="rve"/>
    <property type="match status" value="1"/>
</dbReference>
<evidence type="ECO:0000313" key="3">
    <source>
        <dbReference type="Proteomes" id="UP000009138"/>
    </source>
</evidence>
<organism evidence="2 3">
    <name type="scientific">Rhizopus delemar (strain RA 99-880 / ATCC MYA-4621 / FGSC 9543 / NRRL 43880)</name>
    <name type="common">Mucormycosis agent</name>
    <name type="synonym">Rhizopus arrhizus var. delemar</name>
    <dbReference type="NCBI Taxonomy" id="246409"/>
    <lineage>
        <taxon>Eukaryota</taxon>
        <taxon>Fungi</taxon>
        <taxon>Fungi incertae sedis</taxon>
        <taxon>Mucoromycota</taxon>
        <taxon>Mucoromycotina</taxon>
        <taxon>Mucoromycetes</taxon>
        <taxon>Mucorales</taxon>
        <taxon>Mucorineae</taxon>
        <taxon>Rhizopodaceae</taxon>
        <taxon>Rhizopus</taxon>
    </lineage>
</organism>
<dbReference type="GO" id="GO:0005634">
    <property type="term" value="C:nucleus"/>
    <property type="evidence" value="ECO:0007669"/>
    <property type="project" value="UniProtKB-ARBA"/>
</dbReference>
<dbReference type="AlphaFoldDB" id="I1C3D5"/>
<sequence length="215" mass="24888">MIGWMETLLDFDFDVVHIPGVLNKLPDQLSRLYPPLEDDNKLVEDSVYKKNKNNLKIKKVVVKRKKYCRDKSINVLATRLIENKNELTDYLTPPEEERDAILRETHSYGHYGYQAIVRDIHSRDLAGPLPATGDDYIYLLVLTDICTKYIVIRPLKNKQSDTVAKELISIFGDYGFPRIIQSDNGTEFRNSLMSHISKNLGIDRRYSTAYHPQDI</sequence>
<dbReference type="EMBL" id="CH476736">
    <property type="protein sequence ID" value="EIE82965.1"/>
    <property type="molecule type" value="Genomic_DNA"/>
</dbReference>
<dbReference type="SUPFAM" id="SSF53098">
    <property type="entry name" value="Ribonuclease H-like"/>
    <property type="match status" value="1"/>
</dbReference>
<name>I1C3D5_RHIO9</name>
<proteinExistence type="predicted"/>
<gene>
    <name evidence="2" type="ORF">RO3G_07670</name>
</gene>
<dbReference type="InterPro" id="IPR001584">
    <property type="entry name" value="Integrase_cat-core"/>
</dbReference>
<dbReference type="InParanoid" id="I1C3D5"/>
<dbReference type="STRING" id="246409.I1C3D5"/>
<evidence type="ECO:0000259" key="1">
    <source>
        <dbReference type="PROSITE" id="PS50994"/>
    </source>
</evidence>
<dbReference type="GeneID" id="93614641"/>
<accession>I1C3D5</accession>
<dbReference type="Proteomes" id="UP000009138">
    <property type="component" value="Unassembled WGS sequence"/>
</dbReference>
<dbReference type="GO" id="GO:0015074">
    <property type="term" value="P:DNA integration"/>
    <property type="evidence" value="ECO:0007669"/>
    <property type="project" value="InterPro"/>
</dbReference>
<keyword evidence="3" id="KW-1185">Reference proteome</keyword>
<dbReference type="InterPro" id="IPR036397">
    <property type="entry name" value="RNaseH_sf"/>
</dbReference>
<dbReference type="OrthoDB" id="2289373at2759"/>
<protein>
    <recommendedName>
        <fullName evidence="1">Integrase catalytic domain-containing protein</fullName>
    </recommendedName>
</protein>
<feature type="domain" description="Integrase catalytic" evidence="1">
    <location>
        <begin position="111"/>
        <end position="215"/>
    </location>
</feature>
<reference evidence="2 3" key="1">
    <citation type="journal article" date="2009" name="PLoS Genet.">
        <title>Genomic analysis of the basal lineage fungus Rhizopus oryzae reveals a whole-genome duplication.</title>
        <authorList>
            <person name="Ma L.-J."/>
            <person name="Ibrahim A.S."/>
            <person name="Skory C."/>
            <person name="Grabherr M.G."/>
            <person name="Burger G."/>
            <person name="Butler M."/>
            <person name="Elias M."/>
            <person name="Idnurm A."/>
            <person name="Lang B.F."/>
            <person name="Sone T."/>
            <person name="Abe A."/>
            <person name="Calvo S.E."/>
            <person name="Corrochano L.M."/>
            <person name="Engels R."/>
            <person name="Fu J."/>
            <person name="Hansberg W."/>
            <person name="Kim J.-M."/>
            <person name="Kodira C.D."/>
            <person name="Koehrsen M.J."/>
            <person name="Liu B."/>
            <person name="Miranda-Saavedra D."/>
            <person name="O'Leary S."/>
            <person name="Ortiz-Castellanos L."/>
            <person name="Poulter R."/>
            <person name="Rodriguez-Romero J."/>
            <person name="Ruiz-Herrera J."/>
            <person name="Shen Y.-Q."/>
            <person name="Zeng Q."/>
            <person name="Galagan J."/>
            <person name="Birren B.W."/>
            <person name="Cuomo C.A."/>
            <person name="Wickes B.L."/>
        </authorList>
    </citation>
    <scope>NUCLEOTIDE SEQUENCE [LARGE SCALE GENOMIC DNA]</scope>
    <source>
        <strain evidence="3">RA 99-880 / ATCC MYA-4621 / FGSC 9543 / NRRL 43880</strain>
    </source>
</reference>